<sequence>MSNLNNHLKPYSKAVVKLLKHGTVYSSAAVWEELLYYQEEIQEYVNVIGLELIMRKDEGLAFVTQFEDEEGNTLGLVSRRQIGFETSIVLVVLRQLLEEFDHNPTQIQANEKLISHSGILEEVELFLPEKYNRVKLLQEMDSSIKKLTEFGYLKIVKQEANPLYQIQRVIKDKVTLDILKDFKLKLEEYV</sequence>
<evidence type="ECO:0008006" key="3">
    <source>
        <dbReference type="Google" id="ProtNLM"/>
    </source>
</evidence>
<evidence type="ECO:0000313" key="2">
    <source>
        <dbReference type="Proteomes" id="UP000183200"/>
    </source>
</evidence>
<organism evidence="1 2">
    <name type="scientific">Pedobacter steynii</name>
    <dbReference type="NCBI Taxonomy" id="430522"/>
    <lineage>
        <taxon>Bacteria</taxon>
        <taxon>Pseudomonadati</taxon>
        <taxon>Bacteroidota</taxon>
        <taxon>Sphingobacteriia</taxon>
        <taxon>Sphingobacteriales</taxon>
        <taxon>Sphingobacteriaceae</taxon>
        <taxon>Pedobacter</taxon>
    </lineage>
</organism>
<gene>
    <name evidence="1" type="ORF">SAMN05421820_11428</name>
</gene>
<name>A0A1H0IZI6_9SPHI</name>
<protein>
    <recommendedName>
        <fullName evidence="3">DUF4194 domain-containing protein</fullName>
    </recommendedName>
</protein>
<reference evidence="2" key="1">
    <citation type="submission" date="2016-10" db="EMBL/GenBank/DDBJ databases">
        <authorList>
            <person name="Varghese N."/>
            <person name="Submissions S."/>
        </authorList>
    </citation>
    <scope>NUCLEOTIDE SEQUENCE [LARGE SCALE GENOMIC DNA]</scope>
    <source>
        <strain evidence="2">DSM 19110</strain>
    </source>
</reference>
<dbReference type="OrthoDB" id="369102at2"/>
<proteinExistence type="predicted"/>
<dbReference type="EMBL" id="FNGY01000014">
    <property type="protein sequence ID" value="SDO36650.1"/>
    <property type="molecule type" value="Genomic_DNA"/>
</dbReference>
<dbReference type="InterPro" id="IPR025449">
    <property type="entry name" value="JetB"/>
</dbReference>
<dbReference type="AlphaFoldDB" id="A0A1H0IZI6"/>
<keyword evidence="2" id="KW-1185">Reference proteome</keyword>
<accession>A0A1H0IZI6</accession>
<dbReference type="RefSeq" id="WP_074612441.1">
    <property type="nucleotide sequence ID" value="NZ_FNGY01000014.1"/>
</dbReference>
<evidence type="ECO:0000313" key="1">
    <source>
        <dbReference type="EMBL" id="SDO36650.1"/>
    </source>
</evidence>
<dbReference type="Proteomes" id="UP000183200">
    <property type="component" value="Unassembled WGS sequence"/>
</dbReference>
<dbReference type="Pfam" id="PF13835">
    <property type="entry name" value="DUF4194"/>
    <property type="match status" value="1"/>
</dbReference>